<sequence length="387" mass="44588">MQNLITKLYQLAQTSHIVSTLLEPAHIIILALPFLTLFMALIILAVQLRTQQTLSERRIISTYTFIWYLAAAYLLIILPLPTRSSVAAMTGAEYNLQPFFFVSQLKLLTGFQLSNPATWLATFKTSTFFQPFFNVLLLMPFGAYLEARHRWPLWLITLASLALSLFFETTQLTGLYGYYSRAYRMFDVDDLITNTFGGWLGAVGLALLPQKWWANDRSNHLQHTDHPINWRRIITLLIDWSLIAGFDTGYFILVKHFNWPLPHDFRWLYLANIGLFFWLPARLWQGKTIGGWLTNSRIVSVGGQAATGWQLLVHYGGLYLVSLPLLFLDLWCFNKLGNVPSPELNRWDITLVAVSLTLLVISYDLLLTFFSRDHQLWCERLSKTTVQ</sequence>
<dbReference type="PIRSF" id="PIRSF031578">
    <property type="entry name" value="Uncharacterised_Vanz_RDD-cont"/>
    <property type="match status" value="1"/>
</dbReference>
<dbReference type="InterPro" id="IPR021192">
    <property type="entry name" value="UCP031578_Vanz/RDD"/>
</dbReference>
<dbReference type="InterPro" id="IPR053150">
    <property type="entry name" value="Teicoplanin_resist-assoc"/>
</dbReference>
<accession>A0ABW1RAG6</accession>
<evidence type="ECO:0000313" key="4">
    <source>
        <dbReference type="Proteomes" id="UP001596253"/>
    </source>
</evidence>
<keyword evidence="1" id="KW-0812">Transmembrane</keyword>
<dbReference type="Pfam" id="PF04892">
    <property type="entry name" value="VanZ"/>
    <property type="match status" value="1"/>
</dbReference>
<dbReference type="EMBL" id="JBHSSD010000056">
    <property type="protein sequence ID" value="MFC6165637.1"/>
    <property type="molecule type" value="Genomic_DNA"/>
</dbReference>
<feature type="domain" description="VanZ-like" evidence="2">
    <location>
        <begin position="65"/>
        <end position="206"/>
    </location>
</feature>
<dbReference type="PANTHER" id="PTHR36834">
    <property type="entry name" value="MEMBRANE PROTEIN-RELATED"/>
    <property type="match status" value="1"/>
</dbReference>
<dbReference type="RefSeq" id="WP_137641074.1">
    <property type="nucleotide sequence ID" value="NZ_BJDK01000038.1"/>
</dbReference>
<feature type="transmembrane region" description="Helical" evidence="1">
    <location>
        <begin position="128"/>
        <end position="146"/>
    </location>
</feature>
<feature type="transmembrane region" description="Helical" evidence="1">
    <location>
        <begin position="25"/>
        <end position="48"/>
    </location>
</feature>
<keyword evidence="1" id="KW-1133">Transmembrane helix</keyword>
<keyword evidence="1" id="KW-0472">Membrane</keyword>
<feature type="transmembrane region" description="Helical" evidence="1">
    <location>
        <begin position="265"/>
        <end position="284"/>
    </location>
</feature>
<dbReference type="PANTHER" id="PTHR36834:SF1">
    <property type="entry name" value="INTEGRAL MEMBRANE PROTEIN"/>
    <property type="match status" value="1"/>
</dbReference>
<feature type="transmembrane region" description="Helical" evidence="1">
    <location>
        <begin position="153"/>
        <end position="179"/>
    </location>
</feature>
<keyword evidence="4" id="KW-1185">Reference proteome</keyword>
<evidence type="ECO:0000256" key="1">
    <source>
        <dbReference type="SAM" id="Phobius"/>
    </source>
</evidence>
<name>A0ABW1RAG6_9LACO</name>
<organism evidence="3 4">
    <name type="scientific">Lactiplantibacillus dongliensis</name>
    <dbReference type="NCBI Taxonomy" id="2559919"/>
    <lineage>
        <taxon>Bacteria</taxon>
        <taxon>Bacillati</taxon>
        <taxon>Bacillota</taxon>
        <taxon>Bacilli</taxon>
        <taxon>Lactobacillales</taxon>
        <taxon>Lactobacillaceae</taxon>
        <taxon>Lactiplantibacillus</taxon>
    </lineage>
</organism>
<dbReference type="Proteomes" id="UP001596253">
    <property type="component" value="Unassembled WGS sequence"/>
</dbReference>
<protein>
    <submittedName>
        <fullName evidence="3">VanZ family protein</fullName>
    </submittedName>
</protein>
<dbReference type="InterPro" id="IPR006976">
    <property type="entry name" value="VanZ-like"/>
</dbReference>
<feature type="transmembrane region" description="Helical" evidence="1">
    <location>
        <begin position="191"/>
        <end position="209"/>
    </location>
</feature>
<feature type="transmembrane region" description="Helical" evidence="1">
    <location>
        <begin position="230"/>
        <end position="253"/>
    </location>
</feature>
<comment type="caution">
    <text evidence="3">The sequence shown here is derived from an EMBL/GenBank/DDBJ whole genome shotgun (WGS) entry which is preliminary data.</text>
</comment>
<feature type="transmembrane region" description="Helical" evidence="1">
    <location>
        <begin position="305"/>
        <end position="327"/>
    </location>
</feature>
<evidence type="ECO:0000313" key="3">
    <source>
        <dbReference type="EMBL" id="MFC6165637.1"/>
    </source>
</evidence>
<proteinExistence type="predicted"/>
<gene>
    <name evidence="3" type="ORF">ACFP3T_13290</name>
</gene>
<evidence type="ECO:0000259" key="2">
    <source>
        <dbReference type="Pfam" id="PF04892"/>
    </source>
</evidence>
<reference evidence="4" key="1">
    <citation type="journal article" date="2019" name="Int. J. Syst. Evol. Microbiol.">
        <title>The Global Catalogue of Microorganisms (GCM) 10K type strain sequencing project: providing services to taxonomists for standard genome sequencing and annotation.</title>
        <authorList>
            <consortium name="The Broad Institute Genomics Platform"/>
            <consortium name="The Broad Institute Genome Sequencing Center for Infectious Disease"/>
            <person name="Wu L."/>
            <person name="Ma J."/>
        </authorList>
    </citation>
    <scope>NUCLEOTIDE SEQUENCE [LARGE SCALE GENOMIC DNA]</scope>
    <source>
        <strain evidence="4">CCM 8932</strain>
    </source>
</reference>
<feature type="transmembrane region" description="Helical" evidence="1">
    <location>
        <begin position="347"/>
        <end position="370"/>
    </location>
</feature>
<feature type="transmembrane region" description="Helical" evidence="1">
    <location>
        <begin position="60"/>
        <end position="80"/>
    </location>
</feature>